<evidence type="ECO:0000256" key="11">
    <source>
        <dbReference type="SAM" id="Phobius"/>
    </source>
</evidence>
<evidence type="ECO:0000313" key="14">
    <source>
        <dbReference type="EMBL" id="CAM75730.1"/>
    </source>
</evidence>
<dbReference type="Pfam" id="PF00571">
    <property type="entry name" value="CBS"/>
    <property type="match status" value="2"/>
</dbReference>
<dbReference type="InterPro" id="IPR000644">
    <property type="entry name" value="CBS_dom"/>
</dbReference>
<dbReference type="PROSITE" id="PS51371">
    <property type="entry name" value="CBS"/>
    <property type="match status" value="2"/>
</dbReference>
<keyword evidence="7 9" id="KW-0129">CBS domain</keyword>
<keyword evidence="4 10" id="KW-0812">Transmembrane</keyword>
<evidence type="ECO:0000256" key="3">
    <source>
        <dbReference type="ARBA" id="ARBA00022475"/>
    </source>
</evidence>
<name>A4TYM3_9PROT</name>
<protein>
    <submittedName>
        <fullName evidence="14">Hemolysin</fullName>
    </submittedName>
</protein>
<dbReference type="InterPro" id="IPR005170">
    <property type="entry name" value="Transptr-assoc_dom"/>
</dbReference>
<dbReference type="Gene3D" id="3.10.580.10">
    <property type="entry name" value="CBS-domain"/>
    <property type="match status" value="1"/>
</dbReference>
<dbReference type="PANTHER" id="PTHR43099:SF2">
    <property type="entry name" value="UPF0053 PROTEIN YRKA"/>
    <property type="match status" value="1"/>
</dbReference>
<evidence type="ECO:0000256" key="6">
    <source>
        <dbReference type="ARBA" id="ARBA00022989"/>
    </source>
</evidence>
<evidence type="ECO:0000256" key="9">
    <source>
        <dbReference type="PROSITE-ProRule" id="PRU00703"/>
    </source>
</evidence>
<dbReference type="PROSITE" id="PS51846">
    <property type="entry name" value="CNNM"/>
    <property type="match status" value="1"/>
</dbReference>
<dbReference type="GO" id="GO:0050660">
    <property type="term" value="F:flavin adenine dinucleotide binding"/>
    <property type="evidence" value="ECO:0007669"/>
    <property type="project" value="InterPro"/>
</dbReference>
<dbReference type="Pfam" id="PF01595">
    <property type="entry name" value="CNNM"/>
    <property type="match status" value="1"/>
</dbReference>
<dbReference type="SMART" id="SM01091">
    <property type="entry name" value="CorC_HlyC"/>
    <property type="match status" value="1"/>
</dbReference>
<comment type="similarity">
    <text evidence="2">Belongs to the UPF0053 family. Hemolysin C subfamily.</text>
</comment>
<evidence type="ECO:0000256" key="1">
    <source>
        <dbReference type="ARBA" id="ARBA00004651"/>
    </source>
</evidence>
<organism evidence="14">
    <name type="scientific">Magnetospirillum gryphiswaldense</name>
    <dbReference type="NCBI Taxonomy" id="55518"/>
    <lineage>
        <taxon>Bacteria</taxon>
        <taxon>Pseudomonadati</taxon>
        <taxon>Pseudomonadota</taxon>
        <taxon>Alphaproteobacteria</taxon>
        <taxon>Rhodospirillales</taxon>
        <taxon>Rhodospirillaceae</taxon>
        <taxon>Magnetospirillum</taxon>
    </lineage>
</organism>
<dbReference type="AlphaFoldDB" id="A4TYM3"/>
<evidence type="ECO:0000256" key="7">
    <source>
        <dbReference type="ARBA" id="ARBA00023122"/>
    </source>
</evidence>
<evidence type="ECO:0000256" key="4">
    <source>
        <dbReference type="ARBA" id="ARBA00022692"/>
    </source>
</evidence>
<dbReference type="EMBL" id="CU459003">
    <property type="protein sequence ID" value="CAM75730.1"/>
    <property type="molecule type" value="Genomic_DNA"/>
</dbReference>
<proteinExistence type="inferred from homology"/>
<dbReference type="SUPFAM" id="SSF54631">
    <property type="entry name" value="CBS-domain pair"/>
    <property type="match status" value="1"/>
</dbReference>
<dbReference type="InterPro" id="IPR044751">
    <property type="entry name" value="Ion_transp-like_CBS"/>
</dbReference>
<evidence type="ECO:0000259" key="13">
    <source>
        <dbReference type="PROSITE" id="PS51846"/>
    </source>
</evidence>
<dbReference type="CDD" id="cd04590">
    <property type="entry name" value="CBS_pair_CorC_HlyC_assoc"/>
    <property type="match status" value="1"/>
</dbReference>
<keyword evidence="3" id="KW-1003">Cell membrane</keyword>
<keyword evidence="8 10" id="KW-0472">Membrane</keyword>
<dbReference type="InterPro" id="IPR036318">
    <property type="entry name" value="FAD-bd_PCMH-like_sf"/>
</dbReference>
<feature type="transmembrane region" description="Helical" evidence="11">
    <location>
        <begin position="6"/>
        <end position="28"/>
    </location>
</feature>
<dbReference type="InterPro" id="IPR051676">
    <property type="entry name" value="UPF0053_domain"/>
</dbReference>
<dbReference type="SUPFAM" id="SSF56176">
    <property type="entry name" value="FAD-binding/transporter-associated domain-like"/>
    <property type="match status" value="1"/>
</dbReference>
<evidence type="ECO:0000256" key="2">
    <source>
        <dbReference type="ARBA" id="ARBA00006446"/>
    </source>
</evidence>
<dbReference type="InterPro" id="IPR016169">
    <property type="entry name" value="FAD-bd_PCMH_sub2"/>
</dbReference>
<keyword evidence="5" id="KW-0677">Repeat</keyword>
<evidence type="ECO:0000259" key="12">
    <source>
        <dbReference type="PROSITE" id="PS51371"/>
    </source>
</evidence>
<dbReference type="RefSeq" id="WP_106002481.1">
    <property type="nucleotide sequence ID" value="NZ_CP027527.1"/>
</dbReference>
<accession>A4TYM3</accession>
<feature type="transmembrane region" description="Helical" evidence="11">
    <location>
        <begin position="59"/>
        <end position="82"/>
    </location>
</feature>
<comment type="subcellular location">
    <subcellularLocation>
        <location evidence="1">Cell membrane</location>
        <topology evidence="1">Multi-pass membrane protein</topology>
    </subcellularLocation>
</comment>
<feature type="transmembrane region" description="Helical" evidence="11">
    <location>
        <begin position="135"/>
        <end position="157"/>
    </location>
</feature>
<dbReference type="PANTHER" id="PTHR43099">
    <property type="entry name" value="UPF0053 PROTEIN YRKA"/>
    <property type="match status" value="1"/>
</dbReference>
<evidence type="ECO:0000256" key="8">
    <source>
        <dbReference type="ARBA" id="ARBA00023136"/>
    </source>
</evidence>
<dbReference type="GO" id="GO:0005886">
    <property type="term" value="C:plasma membrane"/>
    <property type="evidence" value="ECO:0007669"/>
    <property type="project" value="UniProtKB-SubCell"/>
</dbReference>
<gene>
    <name evidence="14" type="ORF">MGR_0504</name>
</gene>
<feature type="domain" description="CBS" evidence="12">
    <location>
        <begin position="283"/>
        <end position="339"/>
    </location>
</feature>
<feature type="domain" description="CNNM transmembrane" evidence="13">
    <location>
        <begin position="1"/>
        <end position="200"/>
    </location>
</feature>
<dbReference type="InterPro" id="IPR002550">
    <property type="entry name" value="CNNM"/>
</dbReference>
<dbReference type="SMART" id="SM00116">
    <property type="entry name" value="CBS"/>
    <property type="match status" value="2"/>
</dbReference>
<dbReference type="Pfam" id="PF03471">
    <property type="entry name" value="CorC_HlyC"/>
    <property type="match status" value="1"/>
</dbReference>
<keyword evidence="6 10" id="KW-1133">Transmembrane helix</keyword>
<sequence>MSLAFEIAVIVFLVVLNGCFAMSEMAIVSSRKARLAARAADGSKGAQTAMELAENPGRFLSSVQIGITLVGILAGAYSGATLAGHLEIWLNGFPILDPVAEILSIALVVGAITYASLIVGELVPKQIALANPEAVAIAVARPMAVVARVALPLVWLLEGSSKLALRILRIKKSDDQTVTEEEVKAMIAEGTQSGVFEPEEQELLAGVLRFGDRRIRGIMTPRNEMMSIDLDWDQDRIIQALRDSPHSRLPVYRGSSDDILGVVQAKDLLNRFLAGQTLDLAEAIRPVDVVHDNSPALQVLDTLKRSSIHLALVVDEYGSVEGIVTAADILSAILGGLSEHGEEYEGAVTLRQDGSWLVDGSVAVDVARDRLGCRVMEGEDGDYDTVAGFVLSRSRSIPSAGDFFVWQGWRFEVVDMDGRRIDKVLVSRQDEDGG</sequence>
<dbReference type="InterPro" id="IPR046342">
    <property type="entry name" value="CBS_dom_sf"/>
</dbReference>
<evidence type="ECO:0000256" key="10">
    <source>
        <dbReference type="PROSITE-ProRule" id="PRU01193"/>
    </source>
</evidence>
<dbReference type="Gene3D" id="3.30.465.10">
    <property type="match status" value="1"/>
</dbReference>
<reference evidence="14" key="1">
    <citation type="journal article" date="2007" name="J. Bacteriol.">
        <title>Comparative genome analysis of four magnetotactic bacteria reveals a complex set of group-specific genes implicated in magnetosome biomineralization and function.</title>
        <authorList>
            <person name="Richter M."/>
            <person name="Kube M."/>
            <person name="Bazylinski D.A."/>
            <person name="Lombardot T."/>
            <person name="Gloeckner F.O."/>
            <person name="Reinhardt R."/>
            <person name="Schueler D."/>
        </authorList>
    </citation>
    <scope>NUCLEOTIDE SEQUENCE</scope>
    <source>
        <strain evidence="14">MSR-1</strain>
    </source>
</reference>
<feature type="transmembrane region" description="Helical" evidence="11">
    <location>
        <begin position="102"/>
        <end position="123"/>
    </location>
</feature>
<evidence type="ECO:0000256" key="5">
    <source>
        <dbReference type="ARBA" id="ARBA00022737"/>
    </source>
</evidence>
<feature type="domain" description="CBS" evidence="12">
    <location>
        <begin position="219"/>
        <end position="280"/>
    </location>
</feature>